<feature type="domain" description="CshA" evidence="3">
    <location>
        <begin position="814"/>
        <end position="918"/>
    </location>
</feature>
<feature type="region of interest" description="Disordered" evidence="1">
    <location>
        <begin position="929"/>
        <end position="954"/>
    </location>
</feature>
<name>A0A8G1XEP4_9ACTN</name>
<accession>A0A8G1XEP4</accession>
<dbReference type="OrthoDB" id="9758957at2"/>
<feature type="domain" description="CshA" evidence="3">
    <location>
        <begin position="1028"/>
        <end position="1135"/>
    </location>
</feature>
<feature type="domain" description="CshA" evidence="3">
    <location>
        <begin position="1250"/>
        <end position="1350"/>
    </location>
</feature>
<dbReference type="Proteomes" id="UP000267408">
    <property type="component" value="Unassembled WGS sequence"/>
</dbReference>
<feature type="domain" description="DUF7933" evidence="4">
    <location>
        <begin position="259"/>
        <end position="370"/>
    </location>
</feature>
<feature type="domain" description="CshA" evidence="3">
    <location>
        <begin position="921"/>
        <end position="1024"/>
    </location>
</feature>
<dbReference type="NCBIfam" id="NF012211">
    <property type="entry name" value="tand_rpt_95"/>
    <property type="match status" value="2"/>
</dbReference>
<gene>
    <name evidence="5" type="ORF">EDD39_4667</name>
</gene>
<keyword evidence="2" id="KW-0812">Transmembrane</keyword>
<dbReference type="InterPro" id="IPR057693">
    <property type="entry name" value="DUF7933"/>
</dbReference>
<proteinExistence type="predicted"/>
<feature type="domain" description="CshA" evidence="3">
    <location>
        <begin position="605"/>
        <end position="709"/>
    </location>
</feature>
<feature type="domain" description="CshA" evidence="3">
    <location>
        <begin position="496"/>
        <end position="600"/>
    </location>
</feature>
<feature type="transmembrane region" description="Helical" evidence="2">
    <location>
        <begin position="1406"/>
        <end position="1424"/>
    </location>
</feature>
<dbReference type="Pfam" id="PF19076">
    <property type="entry name" value="CshA_repeat"/>
    <property type="match status" value="7"/>
</dbReference>
<feature type="compositionally biased region" description="Pro residues" evidence="1">
    <location>
        <begin position="1361"/>
        <end position="1387"/>
    </location>
</feature>
<dbReference type="Pfam" id="PF25564">
    <property type="entry name" value="DUF7933"/>
    <property type="match status" value="1"/>
</dbReference>
<keyword evidence="2" id="KW-0472">Membrane</keyword>
<dbReference type="RefSeq" id="WP_123558945.1">
    <property type="nucleotide sequence ID" value="NZ_RJVJ01000001.1"/>
</dbReference>
<evidence type="ECO:0000256" key="2">
    <source>
        <dbReference type="SAM" id="Phobius"/>
    </source>
</evidence>
<dbReference type="InterPro" id="IPR026395">
    <property type="entry name" value="CshA_fibril"/>
</dbReference>
<dbReference type="Gene3D" id="2.60.40.3440">
    <property type="match status" value="1"/>
</dbReference>
<protein>
    <submittedName>
        <fullName evidence="5">CshA-type fibril repeat protein</fullName>
    </submittedName>
</protein>
<reference evidence="5 6" key="1">
    <citation type="submission" date="2018-11" db="EMBL/GenBank/DDBJ databases">
        <title>Sequencing the genomes of 1000 actinobacteria strains.</title>
        <authorList>
            <person name="Klenk H.-P."/>
        </authorList>
    </citation>
    <scope>NUCLEOTIDE SEQUENCE [LARGE SCALE GENOMIC DNA]</scope>
    <source>
        <strain evidence="5 6">DSM 44780</strain>
    </source>
</reference>
<evidence type="ECO:0000313" key="6">
    <source>
        <dbReference type="Proteomes" id="UP000267408"/>
    </source>
</evidence>
<dbReference type="EMBL" id="RJVJ01000001">
    <property type="protein sequence ID" value="ROR46398.1"/>
    <property type="molecule type" value="Genomic_DNA"/>
</dbReference>
<feature type="region of interest" description="Disordered" evidence="1">
    <location>
        <begin position="1358"/>
        <end position="1399"/>
    </location>
</feature>
<keyword evidence="2" id="KW-1133">Transmembrane helix</keyword>
<evidence type="ECO:0000313" key="5">
    <source>
        <dbReference type="EMBL" id="ROR46398.1"/>
    </source>
</evidence>
<comment type="caution">
    <text evidence="5">The sequence shown here is derived from an EMBL/GenBank/DDBJ whole genome shotgun (WGS) entry which is preliminary data.</text>
</comment>
<sequence length="1430" mass="143335">MSDGNAWRSWVLKAAVLGLSVTQLGLADGAHPAPAAVPDTFSAHGRSARAALPPTVVYQEKFEGPGGVQMLGTYDPDLYADAYWRTAGACNGIVVGGNDQGAYTDPAGTGSCQGLGKLGTLAAALGGGNRANHALAAYTSANGPSGAVELQSPPIDVVTGGWYTAYVRYAAANCAVSSPLYTFSLVDVATGAETVLAKGIRACDYGNNVLGVKVGTIQSPRAMRWNGSGQVRLRLRNENGSAKGNDGAIDDLTLQQATPKLDKEFLPATGVRLGQPATVRFTVTNTSELAAKPDLSFTDDLAPGLVVADPAEVHNTCGGTPVATPGSGRIGLDGGELKNNQATCTIDLQVVSATRTGVISNGPDNITGNLQPPDTVTLTVSDPRAADSTATTPYHTPVTVDVLRADSAGDPAYPLVPASVVFTPDGQPPGADVSDGGKTLTVPGQGVYTVDPQSGQVAFAPAPELVGPAVPVRYQVADTNGATASAAVAVAVGPPDPTGADDTATTPYNTPVTLDPVANDDSGAPGGGFDPASVRLVDPATGQPVTTLTVPGQGTYTADPATGAIRFVPLPTFTGTATPVEYQATSTFGRPVRARATVTVQPPPPPTAADDTASGPHGRPLTFRPLANDDSGPPGTAFDPATLRLTDPATGRPATTVTVPGQGRWDLDPATATVTFTPDPDFHGQATPVPYTVATTTGGTATATLTATVRPAPTANPDTATVPHSRPATLDVLANDTPGAPFDPATVRLLDPAGNPVTTLTVPGQGRWDTDPATGRVRFTPEEGFSGTAQVPYQVSDTDGNTARSTAAVTVATPPTARPDQGTATQGHPVEFTPLANDTAGGLGSAPDPASVRLTDPATGAAVTELTVPGQGVWRADTTTGKVVFTPLPAFTGQAAPVAYTAQDADGVPFGSTMTPTVTPIHPVATPDRATTAQGHPAVLDPAANDTAGPDGPSVVPSSLRLLDDAGQPVTSLTRPGQGVFSVDTATGKVTFTPEPGFTGDARATYRVADGNGSTADAELTVHVDTPPATAPDTATTPHGHPVTVPVLANDSSDPATSLDPATETFPAAGQPPGSAVSDDGKTLTVPGEGGYAIRPDGSVVFTPADGFTGPATPVTYRVLDRDGGAGTNTLAVTVGSAPHAVDDQAATTYGTPVTAPVLGNDTTDPATSLDPATLAFPADGQPAGAVVAADGKRLELSGTGTFETTADGQVRFTPAAGFQGPTPPVRYTVRDRDGAAAGAALEVTVGTPPTARPATATGPEGTPVTVHPLADADPGSGARFDPATLRLTLDGAPAGAQLADDGRTLTVPGQGTYRAGPDGTLTFTPAAGFHGTAGPVSYTVATTGGARTGSTVTIRITETPAPPASPGPSAPATPSAPPAPSSPPAPAVSSRPGSQIAATGTRDPVPFLLAALAMLLTGAVILVKASRHR</sequence>
<dbReference type="Pfam" id="PF17963">
    <property type="entry name" value="Big_9"/>
    <property type="match status" value="2"/>
</dbReference>
<feature type="region of interest" description="Disordered" evidence="1">
    <location>
        <begin position="1050"/>
        <end position="1091"/>
    </location>
</feature>
<feature type="domain" description="CshA" evidence="3">
    <location>
        <begin position="430"/>
        <end position="489"/>
    </location>
</feature>
<evidence type="ECO:0000259" key="3">
    <source>
        <dbReference type="Pfam" id="PF19076"/>
    </source>
</evidence>
<dbReference type="NCBIfam" id="TIGR04225">
    <property type="entry name" value="CshA_fibril_rpt"/>
    <property type="match status" value="9"/>
</dbReference>
<evidence type="ECO:0000256" key="1">
    <source>
        <dbReference type="SAM" id="MobiDB-lite"/>
    </source>
</evidence>
<evidence type="ECO:0000259" key="4">
    <source>
        <dbReference type="Pfam" id="PF25564"/>
    </source>
</evidence>
<organism evidence="5 6">
    <name type="scientific">Kitasatospora cineracea</name>
    <dbReference type="NCBI Taxonomy" id="88074"/>
    <lineage>
        <taxon>Bacteria</taxon>
        <taxon>Bacillati</taxon>
        <taxon>Actinomycetota</taxon>
        <taxon>Actinomycetes</taxon>
        <taxon>Kitasatosporales</taxon>
        <taxon>Streptomycetaceae</taxon>
        <taxon>Kitasatospora</taxon>
    </lineage>
</organism>
<feature type="region of interest" description="Disordered" evidence="1">
    <location>
        <begin position="597"/>
        <end position="665"/>
    </location>
</feature>